<dbReference type="InterPro" id="IPR002912">
    <property type="entry name" value="ACT_dom"/>
</dbReference>
<proteinExistence type="predicted"/>
<accession>A0ABD3UM92</accession>
<dbReference type="PROSITE" id="PS51671">
    <property type="entry name" value="ACT"/>
    <property type="match status" value="1"/>
</dbReference>
<evidence type="ECO:0000313" key="5">
    <source>
        <dbReference type="EMBL" id="KAL3850626.1"/>
    </source>
</evidence>
<gene>
    <name evidence="4" type="ORF">ACJIZ3_000380</name>
    <name evidence="5" type="ORF">ACJIZ3_012508</name>
</gene>
<evidence type="ECO:0000259" key="3">
    <source>
        <dbReference type="PROSITE" id="PS51671"/>
    </source>
</evidence>
<keyword evidence="6" id="KW-1185">Reference proteome</keyword>
<sequence length="415" mass="46864">MGVSWDDGVRIEHGKSNGDPTLVTVNCPDRIGLGCDITRVILEFGLYVTRGDFSTDGKWCYIVFWVVPSPRALRVDWESMKNRLVSECPSHLISFCFDPKPSTSSLSSLYLLKVFCLDRKGLLHDVTKVLCELELTIQRVKVMTTPDGKVLDLFFITDGMNSLHLKGRRDETCDYLTLVLGEFCLSCELLLAGPEYEVQHSVSSPPQAIADEFFNCNSSSMAVDANITKIKKAKITVDNSLSPAHTLLQIECIDQKGLIYDILRTSKDCDIRISHGRISSTAKGCRNMDLFVQKTNKAKFFNDENLDNFCSRLTEDMLHPLRVTITSRGPDTELMVANPVESSGKGRPLVFFDVTYALKTLKLCIFSAEIVRHSTSDREWEVYRFLLDESREFPLGSKQAQSRIVDRVKRTLMGW</sequence>
<dbReference type="InterPro" id="IPR056816">
    <property type="entry name" value="ACR2/9/10_N"/>
</dbReference>
<dbReference type="Proteomes" id="UP001634393">
    <property type="component" value="Unassembled WGS sequence"/>
</dbReference>
<evidence type="ECO:0000256" key="2">
    <source>
        <dbReference type="RuleBase" id="RU369043"/>
    </source>
</evidence>
<feature type="domain" description="ACT" evidence="3">
    <location>
        <begin position="111"/>
        <end position="194"/>
    </location>
</feature>
<comment type="caution">
    <text evidence="5">The sequence shown here is derived from an EMBL/GenBank/DDBJ whole genome shotgun (WGS) entry which is preliminary data.</text>
</comment>
<reference evidence="5 6" key="1">
    <citation type="submission" date="2024-12" db="EMBL/GenBank/DDBJ databases">
        <title>The unique morphological basis and parallel evolutionary history of personate flowers in Penstemon.</title>
        <authorList>
            <person name="Depatie T.H."/>
            <person name="Wessinger C.A."/>
        </authorList>
    </citation>
    <scope>NUCLEOTIDE SEQUENCE [LARGE SCALE GENOMIC DNA]</scope>
    <source>
        <strain evidence="5">WTNN_2</strain>
        <tissue evidence="5">Leaf</tissue>
    </source>
</reference>
<dbReference type="InterPro" id="IPR040217">
    <property type="entry name" value="ACR1-12"/>
</dbReference>
<dbReference type="PANTHER" id="PTHR31096:SF65">
    <property type="entry name" value="ACT DOMAIN-CONTAINING PROTEIN ACR9"/>
    <property type="match status" value="1"/>
</dbReference>
<keyword evidence="1 2" id="KW-0677">Repeat</keyword>
<protein>
    <recommendedName>
        <fullName evidence="2">ACT domain-containing protein ACR</fullName>
    </recommendedName>
    <alternativeName>
        <fullName evidence="2">Protein ACT DOMAIN REPEATS</fullName>
    </alternativeName>
</protein>
<dbReference type="GO" id="GO:0016597">
    <property type="term" value="F:amino acid binding"/>
    <property type="evidence" value="ECO:0007669"/>
    <property type="project" value="UniProtKB-UniRule"/>
</dbReference>
<dbReference type="Pfam" id="PF24931">
    <property type="entry name" value="ACT_ACR9_3rd"/>
    <property type="match status" value="1"/>
</dbReference>
<evidence type="ECO:0000256" key="1">
    <source>
        <dbReference type="ARBA" id="ARBA00022737"/>
    </source>
</evidence>
<evidence type="ECO:0000313" key="4">
    <source>
        <dbReference type="EMBL" id="KAL3807717.1"/>
    </source>
</evidence>
<dbReference type="AlphaFoldDB" id="A0ABD3UM92"/>
<dbReference type="Pfam" id="PF24926">
    <property type="entry name" value="ACT_ACR9_C"/>
    <property type="match status" value="1"/>
</dbReference>
<dbReference type="InterPro" id="IPR056805">
    <property type="entry name" value="ACT_ACR9/10_C"/>
</dbReference>
<dbReference type="EMBL" id="JBJXBP010000001">
    <property type="protein sequence ID" value="KAL3850626.1"/>
    <property type="molecule type" value="Genomic_DNA"/>
</dbReference>
<organism evidence="5 6">
    <name type="scientific">Penstemon smallii</name>
    <dbReference type="NCBI Taxonomy" id="265156"/>
    <lineage>
        <taxon>Eukaryota</taxon>
        <taxon>Viridiplantae</taxon>
        <taxon>Streptophyta</taxon>
        <taxon>Embryophyta</taxon>
        <taxon>Tracheophyta</taxon>
        <taxon>Spermatophyta</taxon>
        <taxon>Magnoliopsida</taxon>
        <taxon>eudicotyledons</taxon>
        <taxon>Gunneridae</taxon>
        <taxon>Pentapetalae</taxon>
        <taxon>asterids</taxon>
        <taxon>lamiids</taxon>
        <taxon>Lamiales</taxon>
        <taxon>Plantaginaceae</taxon>
        <taxon>Cheloneae</taxon>
        <taxon>Penstemon</taxon>
    </lineage>
</organism>
<evidence type="ECO:0000313" key="6">
    <source>
        <dbReference type="Proteomes" id="UP001634393"/>
    </source>
</evidence>
<dbReference type="SUPFAM" id="SSF55021">
    <property type="entry name" value="ACT-like"/>
    <property type="match status" value="2"/>
</dbReference>
<dbReference type="Pfam" id="PF24914">
    <property type="entry name" value="ACR10_N"/>
    <property type="match status" value="1"/>
</dbReference>
<dbReference type="PANTHER" id="PTHR31096">
    <property type="entry name" value="ACT DOMAIN-CONTAINING PROTEIN ACR4-RELATED"/>
    <property type="match status" value="1"/>
</dbReference>
<dbReference type="InterPro" id="IPR045865">
    <property type="entry name" value="ACT-like_dom_sf"/>
</dbReference>
<dbReference type="EMBL" id="JBJXBP010000478">
    <property type="protein sequence ID" value="KAL3807717.1"/>
    <property type="molecule type" value="Genomic_DNA"/>
</dbReference>
<comment type="function">
    <text evidence="2">Binds amino acids.</text>
</comment>
<name>A0ABD3UM92_9LAMI</name>